<feature type="transmembrane region" description="Helical" evidence="6">
    <location>
        <begin position="674"/>
        <end position="691"/>
    </location>
</feature>
<gene>
    <name evidence="7" type="ORF">FHS55_003535</name>
</gene>
<dbReference type="PANTHER" id="PTHR32196">
    <property type="entry name" value="ABC TRANSPORTER PERMEASE PROTEIN YPHD-RELATED-RELATED"/>
    <property type="match status" value="1"/>
</dbReference>
<evidence type="ECO:0000256" key="6">
    <source>
        <dbReference type="SAM" id="Phobius"/>
    </source>
</evidence>
<evidence type="ECO:0000256" key="3">
    <source>
        <dbReference type="ARBA" id="ARBA00022692"/>
    </source>
</evidence>
<comment type="subcellular location">
    <subcellularLocation>
        <location evidence="1">Cell membrane</location>
        <topology evidence="1">Multi-pass membrane protein</topology>
    </subcellularLocation>
</comment>
<evidence type="ECO:0000313" key="8">
    <source>
        <dbReference type="Proteomes" id="UP000533469"/>
    </source>
</evidence>
<feature type="transmembrane region" description="Helical" evidence="6">
    <location>
        <begin position="281"/>
        <end position="300"/>
    </location>
</feature>
<keyword evidence="3 6" id="KW-0812">Transmembrane</keyword>
<dbReference type="AlphaFoldDB" id="A0A839ZDF5"/>
<feature type="transmembrane region" description="Helical" evidence="6">
    <location>
        <begin position="254"/>
        <end position="274"/>
    </location>
</feature>
<dbReference type="InterPro" id="IPR000540">
    <property type="entry name" value="Flag_MotA_CS"/>
</dbReference>
<organism evidence="7 8">
    <name type="scientific">Ancylobacter tetraedralis</name>
    <dbReference type="NCBI Taxonomy" id="217068"/>
    <lineage>
        <taxon>Bacteria</taxon>
        <taxon>Pseudomonadati</taxon>
        <taxon>Pseudomonadota</taxon>
        <taxon>Alphaproteobacteria</taxon>
        <taxon>Hyphomicrobiales</taxon>
        <taxon>Xanthobacteraceae</taxon>
        <taxon>Ancylobacter</taxon>
    </lineage>
</organism>
<dbReference type="GO" id="GO:0022857">
    <property type="term" value="F:transmembrane transporter activity"/>
    <property type="evidence" value="ECO:0007669"/>
    <property type="project" value="InterPro"/>
</dbReference>
<dbReference type="PROSITE" id="PS01307">
    <property type="entry name" value="MOTA"/>
    <property type="match status" value="1"/>
</dbReference>
<evidence type="ECO:0000256" key="4">
    <source>
        <dbReference type="ARBA" id="ARBA00022989"/>
    </source>
</evidence>
<evidence type="ECO:0000256" key="1">
    <source>
        <dbReference type="ARBA" id="ARBA00004651"/>
    </source>
</evidence>
<keyword evidence="2" id="KW-1003">Cell membrane</keyword>
<feature type="transmembrane region" description="Helical" evidence="6">
    <location>
        <begin position="137"/>
        <end position="155"/>
    </location>
</feature>
<feature type="transmembrane region" description="Helical" evidence="6">
    <location>
        <begin position="109"/>
        <end position="130"/>
    </location>
</feature>
<feature type="transmembrane region" description="Helical" evidence="6">
    <location>
        <begin position="595"/>
        <end position="615"/>
    </location>
</feature>
<evidence type="ECO:0000256" key="5">
    <source>
        <dbReference type="ARBA" id="ARBA00023136"/>
    </source>
</evidence>
<dbReference type="EMBL" id="JACICD010000007">
    <property type="protein sequence ID" value="MBB3772910.1"/>
    <property type="molecule type" value="Genomic_DNA"/>
</dbReference>
<feature type="transmembrane region" description="Helical" evidence="6">
    <location>
        <begin position="175"/>
        <end position="196"/>
    </location>
</feature>
<feature type="transmembrane region" description="Helical" evidence="6">
    <location>
        <begin position="28"/>
        <end position="53"/>
    </location>
</feature>
<sequence>MQMTERLEPALRGGTAARKWRLGRDRGLLTAAGVLVVLASIILSVSATPLSYYDISQIVSSGTPLAIAGMGQTIVILSGGFDLSAAAVISLVNVSLAALPPDAVTSPGMLLLIGIGIGALVGTVNGALIAFLRLQPIVVTLATMFILQGATLLVMDKPGGMIDASLGEFMGSEVIPGFLPMTGALILACLALWYWLKATPFGIALYAVGGDAESARAAGIATRRVRFLTYVLAGGFYGLAGVCVSGQTGAGDPLVGNPMLLQMFAAVVVGGTLLGGGRGGLTGTVIGAFVLVLMVNILLILNVSAYYSTIAESTILLLAVLMGALHRRSELAENLRRAGTRFSAWREGVLAGQRTTDVKRLALPRRVEGVPVSGERQGASLLQRLGRSRPAILLALPAFISFAVVLLATEFMLGNTLLNGNYYNTLLVLSCFLAILALGQGAVILTGGLDLSLPWTIALAGILVSGMAAGSNAELIYAVPFVLLVGALIGLINGTGIVLLGLSPIVMTLATNGFLQGTALIYSGGTPDGFAAPLLRSFMTQRVFGVTPVVIFLGLFVLAAVVLMGRTAFGRRVYAIGNSARAAALSGVPVKRTVVMVYMLSGLCAALVGILLSGLSGQASLGMGDEYLLPSIAAVVVGGTLITGGRGNYAGMLGGVLLLTALQTLLAGTTFPTSVRSIVYGVVILTAVIALRERR</sequence>
<dbReference type="InterPro" id="IPR001851">
    <property type="entry name" value="ABC_transp_permease"/>
</dbReference>
<comment type="caution">
    <text evidence="7">The sequence shown here is derived from an EMBL/GenBank/DDBJ whole genome shotgun (WGS) entry which is preliminary data.</text>
</comment>
<dbReference type="CDD" id="cd06579">
    <property type="entry name" value="TM_PBP1_transp_AraH_like"/>
    <property type="match status" value="2"/>
</dbReference>
<evidence type="ECO:0000256" key="2">
    <source>
        <dbReference type="ARBA" id="ARBA00022475"/>
    </source>
</evidence>
<evidence type="ECO:0000313" key="7">
    <source>
        <dbReference type="EMBL" id="MBB3772910.1"/>
    </source>
</evidence>
<feature type="transmembrane region" description="Helical" evidence="6">
    <location>
        <begin position="227"/>
        <end position="248"/>
    </location>
</feature>
<feature type="transmembrane region" description="Helical" evidence="6">
    <location>
        <begin position="475"/>
        <end position="492"/>
    </location>
</feature>
<dbReference type="Pfam" id="PF02653">
    <property type="entry name" value="BPD_transp_2"/>
    <property type="match status" value="2"/>
</dbReference>
<dbReference type="GO" id="GO:0005886">
    <property type="term" value="C:plasma membrane"/>
    <property type="evidence" value="ECO:0007669"/>
    <property type="project" value="UniProtKB-SubCell"/>
</dbReference>
<feature type="transmembrane region" description="Helical" evidence="6">
    <location>
        <begin position="627"/>
        <end position="643"/>
    </location>
</feature>
<keyword evidence="8" id="KW-1185">Reference proteome</keyword>
<feature type="transmembrane region" description="Helical" evidence="6">
    <location>
        <begin position="425"/>
        <end position="445"/>
    </location>
</feature>
<accession>A0A839ZDF5</accession>
<reference evidence="7 8" key="1">
    <citation type="submission" date="2020-08" db="EMBL/GenBank/DDBJ databases">
        <title>Genomic Encyclopedia of Type Strains, Phase IV (KMG-IV): sequencing the most valuable type-strain genomes for metagenomic binning, comparative biology and taxonomic classification.</title>
        <authorList>
            <person name="Goeker M."/>
        </authorList>
    </citation>
    <scope>NUCLEOTIDE SEQUENCE [LARGE SCALE GENOMIC DNA]</scope>
    <source>
        <strain evidence="7 8">DSM 5895</strain>
    </source>
</reference>
<protein>
    <submittedName>
        <fullName evidence="7">Ribose transport system permease protein</fullName>
    </submittedName>
</protein>
<proteinExistence type="predicted"/>
<name>A0A839ZDF5_9HYPH</name>
<feature type="transmembrane region" description="Helical" evidence="6">
    <location>
        <begin position="391"/>
        <end position="413"/>
    </location>
</feature>
<keyword evidence="4 6" id="KW-1133">Transmembrane helix</keyword>
<feature type="transmembrane region" description="Helical" evidence="6">
    <location>
        <begin position="543"/>
        <end position="564"/>
    </location>
</feature>
<keyword evidence="5 6" id="KW-0472">Membrane</keyword>
<feature type="transmembrane region" description="Helical" evidence="6">
    <location>
        <begin position="452"/>
        <end position="469"/>
    </location>
</feature>
<dbReference type="Proteomes" id="UP000533469">
    <property type="component" value="Unassembled WGS sequence"/>
</dbReference>